<protein>
    <recommendedName>
        <fullName evidence="1">Golvesin/Xly CBD-like domain-containing protein</fullName>
    </recommendedName>
</protein>
<proteinExistence type="predicted"/>
<accession>A0ABW8ZL13</accession>
<dbReference type="EMBL" id="JAQQFN010000007">
    <property type="protein sequence ID" value="MFL9883607.1"/>
    <property type="molecule type" value="Genomic_DNA"/>
</dbReference>
<evidence type="ECO:0000313" key="2">
    <source>
        <dbReference type="EMBL" id="MFL9883607.1"/>
    </source>
</evidence>
<evidence type="ECO:0000313" key="3">
    <source>
        <dbReference type="Proteomes" id="UP001629249"/>
    </source>
</evidence>
<feature type="domain" description="Golvesin/Xly CBD-like" evidence="1">
    <location>
        <begin position="38"/>
        <end position="164"/>
    </location>
</feature>
<dbReference type="RefSeq" id="WP_408332379.1">
    <property type="nucleotide sequence ID" value="NZ_JAQQFH010000028.1"/>
</dbReference>
<gene>
    <name evidence="2" type="ORF">PQR66_11260</name>
</gene>
<name>A0ABW8ZL13_9BURK</name>
<sequence length="625" mass="68262">MSSITTWAAPLRAALRLLLTISVFWIGQASFGVAQADVIVDNTGATVTGNWTSSSFAPNYYGSDYLYSTAGGTSASVVWRPSLPSAGRYNVYYYLPNGGSDRTTAANFQINYQGGVKSYSVNEQVAGGQWLLLDTLDFAAGTTGFVTLTNQGGQGYVIADAVKFAPASVFSITNNAKQTILGLGVELQTDSIGSGNNGLPPQVEGIPHDLIASERVRLYKDMLSGFRYARLAMGLFYRGLSADQKTIGPRYASQNADLAELINQSGMEGVAAEYWSPAPGWKTNNNYINGGKLKQFDAGFLGQFGDNVVAELNQLKNAGIPVVMWGLQNEPIYSTPYSSCTYSDQEYYQTFKVVAPKVRAAFPNALIHVNSLDGQDELVSSRTGPGPIASDPSTLSYVDAWTWHRIGTNSSELINNPMFTGSASGKAVFNNEFEYLDGQTSSARLINTANSIMNWMTFENSPTWFWLHALKPSRDTVAMGYGLGVWRVPADSDYTKWPNVQPGYWDYIPTNYNAVAGFLAHMPWNSVRYEVTESSVDPLRRVMAWKTPAGKLVFAVTNSIGSEMGYRINLPSARLFTGYAYDSTPRNQTQADGTGQYQGKTLGIKSGNVLDIRIPDQTIQFWVEN</sequence>
<reference evidence="2 3" key="1">
    <citation type="journal article" date="2024" name="Chem. Sci.">
        <title>Discovery of megapolipeptins by genome mining of a Burkholderiales bacteria collection.</title>
        <authorList>
            <person name="Paulo B.S."/>
            <person name="Recchia M.J.J."/>
            <person name="Lee S."/>
            <person name="Fergusson C.H."/>
            <person name="Romanowski S.B."/>
            <person name="Hernandez A."/>
            <person name="Krull N."/>
            <person name="Liu D.Y."/>
            <person name="Cavanagh H."/>
            <person name="Bos A."/>
            <person name="Gray C.A."/>
            <person name="Murphy B.T."/>
            <person name="Linington R.G."/>
            <person name="Eustaquio A.S."/>
        </authorList>
    </citation>
    <scope>NUCLEOTIDE SEQUENCE [LARGE SCALE GENOMIC DNA]</scope>
    <source>
        <strain evidence="2 3">RL16-012-BIC-B</strain>
    </source>
</reference>
<dbReference type="SUPFAM" id="SSF51445">
    <property type="entry name" value="(Trans)glycosidases"/>
    <property type="match status" value="1"/>
</dbReference>
<comment type="caution">
    <text evidence="2">The sequence shown here is derived from an EMBL/GenBank/DDBJ whole genome shotgun (WGS) entry which is preliminary data.</text>
</comment>
<organism evidence="2 3">
    <name type="scientific">Paraburkholderia agricolaris</name>
    <dbReference type="NCBI Taxonomy" id="2152888"/>
    <lineage>
        <taxon>Bacteria</taxon>
        <taxon>Pseudomonadati</taxon>
        <taxon>Pseudomonadota</taxon>
        <taxon>Betaproteobacteria</taxon>
        <taxon>Burkholderiales</taxon>
        <taxon>Burkholderiaceae</taxon>
        <taxon>Paraburkholderia</taxon>
    </lineage>
</organism>
<keyword evidence="3" id="KW-1185">Reference proteome</keyword>
<dbReference type="Pfam" id="PF25275">
    <property type="entry name" value="Golvesin_C"/>
    <property type="match status" value="1"/>
</dbReference>
<dbReference type="Proteomes" id="UP001629249">
    <property type="component" value="Unassembled WGS sequence"/>
</dbReference>
<dbReference type="InterPro" id="IPR017853">
    <property type="entry name" value="GH"/>
</dbReference>
<dbReference type="InterPro" id="IPR033803">
    <property type="entry name" value="CBD-like_Golvesin-Xly"/>
</dbReference>
<evidence type="ECO:0000259" key="1">
    <source>
        <dbReference type="Pfam" id="PF25275"/>
    </source>
</evidence>
<dbReference type="Gene3D" id="3.20.20.80">
    <property type="entry name" value="Glycosidases"/>
    <property type="match status" value="1"/>
</dbReference>